<gene>
    <name evidence="2" type="ORF">FNW17_08250</name>
</gene>
<comment type="caution">
    <text evidence="2">The sequence shown here is derived from an EMBL/GenBank/DDBJ whole genome shotgun (WGS) entry which is preliminary data.</text>
</comment>
<reference evidence="2 3" key="1">
    <citation type="submission" date="2019-07" db="EMBL/GenBank/DDBJ databases">
        <title>Novel species of Flavobacterium.</title>
        <authorList>
            <person name="Liu Q."/>
            <person name="Xin Y.-H."/>
        </authorList>
    </citation>
    <scope>NUCLEOTIDE SEQUENCE [LARGE SCALE GENOMIC DNA]</scope>
    <source>
        <strain evidence="2 3">LB3P56</strain>
    </source>
</reference>
<proteinExistence type="predicted"/>
<protein>
    <submittedName>
        <fullName evidence="2">Uncharacterized protein</fullName>
    </submittedName>
</protein>
<dbReference type="Proteomes" id="UP000318585">
    <property type="component" value="Unassembled WGS sequence"/>
</dbReference>
<name>A0A553CLL4_9FLAO</name>
<accession>A0A553CLL4</accession>
<evidence type="ECO:0000313" key="2">
    <source>
        <dbReference type="EMBL" id="TRX21337.1"/>
    </source>
</evidence>
<keyword evidence="3" id="KW-1185">Reference proteome</keyword>
<evidence type="ECO:0000256" key="1">
    <source>
        <dbReference type="SAM" id="SignalP"/>
    </source>
</evidence>
<feature type="chain" id="PRO_5022056634" evidence="1">
    <location>
        <begin position="23"/>
        <end position="180"/>
    </location>
</feature>
<sequence length="180" mass="20509">MKKIFSRILILALLLNTSVFFANSLDFGKTSMNQFLDNYYSKSYSFGKSIETKANNQNIIVSELLDKTNGIINGYVAVNKENNELLYFIDYKRESQEIKAIDFINNITDIISLKKDNKFEIFVEIDLIKEIEKVNISSASAMKFWGTSCGGGWTTPTGECYKTCCYYIFWMESGCDVVGC</sequence>
<dbReference type="OrthoDB" id="10017806at2"/>
<evidence type="ECO:0000313" key="3">
    <source>
        <dbReference type="Proteomes" id="UP000318585"/>
    </source>
</evidence>
<feature type="signal peptide" evidence="1">
    <location>
        <begin position="1"/>
        <end position="22"/>
    </location>
</feature>
<organism evidence="2 3">
    <name type="scientific">Flavobacterium franklandianum</name>
    <dbReference type="NCBI Taxonomy" id="2594430"/>
    <lineage>
        <taxon>Bacteria</taxon>
        <taxon>Pseudomonadati</taxon>
        <taxon>Bacteroidota</taxon>
        <taxon>Flavobacteriia</taxon>
        <taxon>Flavobacteriales</taxon>
        <taxon>Flavobacteriaceae</taxon>
        <taxon>Flavobacterium</taxon>
    </lineage>
</organism>
<dbReference type="RefSeq" id="WP_143389200.1">
    <property type="nucleotide sequence ID" value="NZ_VJZQ01000001.1"/>
</dbReference>
<keyword evidence="1" id="KW-0732">Signal</keyword>
<dbReference type="AlphaFoldDB" id="A0A553CLL4"/>
<dbReference type="EMBL" id="VJZR01000005">
    <property type="protein sequence ID" value="TRX21337.1"/>
    <property type="molecule type" value="Genomic_DNA"/>
</dbReference>